<evidence type="ECO:0000313" key="2">
    <source>
        <dbReference type="EMBL" id="QGY48253.1"/>
    </source>
</evidence>
<proteinExistence type="predicted"/>
<sequence length="63" mass="7207">MAFWVWCFATTVTLNNGVPIESVSKMLGHSKLTTTQIYAKVLEKKISEDMNCLKQKFKKKVPD</sequence>
<keyword evidence="1" id="KW-0233">DNA recombination</keyword>
<dbReference type="SUPFAM" id="SSF56349">
    <property type="entry name" value="DNA breaking-rejoining enzymes"/>
    <property type="match status" value="1"/>
</dbReference>
<keyword evidence="3" id="KW-1185">Reference proteome</keyword>
<dbReference type="KEGG" id="mcos:GM418_29970"/>
<accession>A0A6I6K9B0</accession>
<dbReference type="EMBL" id="CP046401">
    <property type="protein sequence ID" value="QGY48253.1"/>
    <property type="molecule type" value="Genomic_DNA"/>
</dbReference>
<dbReference type="GO" id="GO:0015074">
    <property type="term" value="P:DNA integration"/>
    <property type="evidence" value="ECO:0007669"/>
    <property type="project" value="InterPro"/>
</dbReference>
<organism evidence="2 3">
    <name type="scientific">Maribellus comscasis</name>
    <dbReference type="NCBI Taxonomy" id="2681766"/>
    <lineage>
        <taxon>Bacteria</taxon>
        <taxon>Pseudomonadati</taxon>
        <taxon>Bacteroidota</taxon>
        <taxon>Bacteroidia</taxon>
        <taxon>Marinilabiliales</taxon>
        <taxon>Prolixibacteraceae</taxon>
        <taxon>Maribellus</taxon>
    </lineage>
</organism>
<gene>
    <name evidence="2" type="ORF">GM418_29970</name>
</gene>
<dbReference type="Proteomes" id="UP000428260">
    <property type="component" value="Chromosome"/>
</dbReference>
<reference evidence="2 3" key="1">
    <citation type="submission" date="2019-11" db="EMBL/GenBank/DDBJ databases">
        <authorList>
            <person name="Zheng R.K."/>
            <person name="Sun C.M."/>
        </authorList>
    </citation>
    <scope>NUCLEOTIDE SEQUENCE [LARGE SCALE GENOMIC DNA]</scope>
    <source>
        <strain evidence="2 3">WC007</strain>
    </source>
</reference>
<name>A0A6I6K9B0_9BACT</name>
<dbReference type="InterPro" id="IPR011010">
    <property type="entry name" value="DNA_brk_join_enz"/>
</dbReference>
<dbReference type="InterPro" id="IPR013762">
    <property type="entry name" value="Integrase-like_cat_sf"/>
</dbReference>
<dbReference type="GO" id="GO:0003677">
    <property type="term" value="F:DNA binding"/>
    <property type="evidence" value="ECO:0007669"/>
    <property type="project" value="InterPro"/>
</dbReference>
<evidence type="ECO:0000313" key="3">
    <source>
        <dbReference type="Proteomes" id="UP000428260"/>
    </source>
</evidence>
<dbReference type="Gene3D" id="1.10.443.10">
    <property type="entry name" value="Intergrase catalytic core"/>
    <property type="match status" value="1"/>
</dbReference>
<dbReference type="GO" id="GO:0006310">
    <property type="term" value="P:DNA recombination"/>
    <property type="evidence" value="ECO:0007669"/>
    <property type="project" value="UniProtKB-KW"/>
</dbReference>
<dbReference type="AlphaFoldDB" id="A0A6I6K9B0"/>
<evidence type="ECO:0000256" key="1">
    <source>
        <dbReference type="ARBA" id="ARBA00023172"/>
    </source>
</evidence>
<protein>
    <submittedName>
        <fullName evidence="2">Tyrosine-type recombinase/integrase</fullName>
    </submittedName>
</protein>